<dbReference type="PANTHER" id="PTHR34574:SF12">
    <property type="entry name" value="CALCIUM-BINDING EF HAND FAMILY PROTEIN"/>
    <property type="match status" value="1"/>
</dbReference>
<dbReference type="CDD" id="cd00051">
    <property type="entry name" value="EFh"/>
    <property type="match status" value="1"/>
</dbReference>
<dbReference type="PROSITE" id="PS00018">
    <property type="entry name" value="EF_HAND_1"/>
    <property type="match status" value="2"/>
</dbReference>
<comment type="caution">
    <text evidence="3">The sequence shown here is derived from an EMBL/GenBank/DDBJ whole genome shotgun (WGS) entry which is preliminary data.</text>
</comment>
<dbReference type="EMBL" id="JAUJYO010000006">
    <property type="protein sequence ID" value="KAK1313907.1"/>
    <property type="molecule type" value="Genomic_DNA"/>
</dbReference>
<reference evidence="3" key="2">
    <citation type="submission" date="2023-06" db="EMBL/GenBank/DDBJ databases">
        <authorList>
            <person name="Ma L."/>
            <person name="Liu K.-W."/>
            <person name="Li Z."/>
            <person name="Hsiao Y.-Y."/>
            <person name="Qi Y."/>
            <person name="Fu T."/>
            <person name="Tang G."/>
            <person name="Zhang D."/>
            <person name="Sun W.-H."/>
            <person name="Liu D.-K."/>
            <person name="Li Y."/>
            <person name="Chen G.-Z."/>
            <person name="Liu X.-D."/>
            <person name="Liao X.-Y."/>
            <person name="Jiang Y.-T."/>
            <person name="Yu X."/>
            <person name="Hao Y."/>
            <person name="Huang J."/>
            <person name="Zhao X.-W."/>
            <person name="Ke S."/>
            <person name="Chen Y.-Y."/>
            <person name="Wu W.-L."/>
            <person name="Hsu J.-L."/>
            <person name="Lin Y.-F."/>
            <person name="Huang M.-D."/>
            <person name="Li C.-Y."/>
            <person name="Huang L."/>
            <person name="Wang Z.-W."/>
            <person name="Zhao X."/>
            <person name="Zhong W.-Y."/>
            <person name="Peng D.-H."/>
            <person name="Ahmad S."/>
            <person name="Lan S."/>
            <person name="Zhang J.-S."/>
            <person name="Tsai W.-C."/>
            <person name="Van De Peer Y."/>
            <person name="Liu Z.-J."/>
        </authorList>
    </citation>
    <scope>NUCLEOTIDE SEQUENCE</scope>
    <source>
        <strain evidence="3">CP</strain>
        <tissue evidence="3">Leaves</tissue>
    </source>
</reference>
<evidence type="ECO:0000313" key="3">
    <source>
        <dbReference type="EMBL" id="KAK1313907.1"/>
    </source>
</evidence>
<protein>
    <recommendedName>
        <fullName evidence="2">EF-hand domain-containing protein</fullName>
    </recommendedName>
</protein>
<dbReference type="InterPro" id="IPR018247">
    <property type="entry name" value="EF_Hand_1_Ca_BS"/>
</dbReference>
<dbReference type="PANTHER" id="PTHR34574">
    <property type="entry name" value="CALCIUM-BINDING EF-HAND FAMILY PROTEIN-RELATED"/>
    <property type="match status" value="1"/>
</dbReference>
<dbReference type="Gene3D" id="1.10.238.10">
    <property type="entry name" value="EF-hand"/>
    <property type="match status" value="1"/>
</dbReference>
<dbReference type="Proteomes" id="UP001180020">
    <property type="component" value="Unassembled WGS sequence"/>
</dbReference>
<dbReference type="SMART" id="SM00054">
    <property type="entry name" value="EFh"/>
    <property type="match status" value="2"/>
</dbReference>
<feature type="domain" description="EF-hand" evidence="2">
    <location>
        <begin position="65"/>
        <end position="100"/>
    </location>
</feature>
<evidence type="ECO:0000259" key="2">
    <source>
        <dbReference type="PROSITE" id="PS50222"/>
    </source>
</evidence>
<dbReference type="Pfam" id="PF13499">
    <property type="entry name" value="EF-hand_7"/>
    <property type="match status" value="1"/>
</dbReference>
<dbReference type="GO" id="GO:0005509">
    <property type="term" value="F:calcium ion binding"/>
    <property type="evidence" value="ECO:0007669"/>
    <property type="project" value="InterPro"/>
</dbReference>
<reference evidence="3" key="1">
    <citation type="journal article" date="2023" name="Nat. Commun.">
        <title>Diploid and tetraploid genomes of Acorus and the evolution of monocots.</title>
        <authorList>
            <person name="Ma L."/>
            <person name="Liu K.W."/>
            <person name="Li Z."/>
            <person name="Hsiao Y.Y."/>
            <person name="Qi Y."/>
            <person name="Fu T."/>
            <person name="Tang G.D."/>
            <person name="Zhang D."/>
            <person name="Sun W.H."/>
            <person name="Liu D.K."/>
            <person name="Li Y."/>
            <person name="Chen G.Z."/>
            <person name="Liu X.D."/>
            <person name="Liao X.Y."/>
            <person name="Jiang Y.T."/>
            <person name="Yu X."/>
            <person name="Hao Y."/>
            <person name="Huang J."/>
            <person name="Zhao X.W."/>
            <person name="Ke S."/>
            <person name="Chen Y.Y."/>
            <person name="Wu W.L."/>
            <person name="Hsu J.L."/>
            <person name="Lin Y.F."/>
            <person name="Huang M.D."/>
            <person name="Li C.Y."/>
            <person name="Huang L."/>
            <person name="Wang Z.W."/>
            <person name="Zhao X."/>
            <person name="Zhong W.Y."/>
            <person name="Peng D.H."/>
            <person name="Ahmad S."/>
            <person name="Lan S."/>
            <person name="Zhang J.S."/>
            <person name="Tsai W.C."/>
            <person name="Van de Peer Y."/>
            <person name="Liu Z.J."/>
        </authorList>
    </citation>
    <scope>NUCLEOTIDE SEQUENCE</scope>
    <source>
        <strain evidence="3">CP</strain>
    </source>
</reference>
<dbReference type="AlphaFoldDB" id="A0AAV9EKK2"/>
<dbReference type="PROSITE" id="PS50222">
    <property type="entry name" value="EF_HAND_2"/>
    <property type="match status" value="2"/>
</dbReference>
<dbReference type="InterPro" id="IPR002048">
    <property type="entry name" value="EF_hand_dom"/>
</dbReference>
<gene>
    <name evidence="3" type="ORF">QJS10_CPA06g02264</name>
</gene>
<accession>A0AAV9EKK2</accession>
<sequence>MLRMSVSMVNGLTVTDFVRDRVAFNRCVDEMFKRLDVNGDGVLSRGEMRKGLQSFLESSPSSPCTREKEIVAIFEKFDGDRNGTVDRDEFRKEMREIMLAVANGIGDSPVQIAIENGSVLMRAVEHEFKKSQNN</sequence>
<evidence type="ECO:0000256" key="1">
    <source>
        <dbReference type="ARBA" id="ARBA00022837"/>
    </source>
</evidence>
<keyword evidence="4" id="KW-1185">Reference proteome</keyword>
<organism evidence="3 4">
    <name type="scientific">Acorus calamus</name>
    <name type="common">Sweet flag</name>
    <dbReference type="NCBI Taxonomy" id="4465"/>
    <lineage>
        <taxon>Eukaryota</taxon>
        <taxon>Viridiplantae</taxon>
        <taxon>Streptophyta</taxon>
        <taxon>Embryophyta</taxon>
        <taxon>Tracheophyta</taxon>
        <taxon>Spermatophyta</taxon>
        <taxon>Magnoliopsida</taxon>
        <taxon>Liliopsida</taxon>
        <taxon>Acoraceae</taxon>
        <taxon>Acorus</taxon>
    </lineage>
</organism>
<keyword evidence="1" id="KW-0106">Calcium</keyword>
<proteinExistence type="predicted"/>
<dbReference type="InterPro" id="IPR011992">
    <property type="entry name" value="EF-hand-dom_pair"/>
</dbReference>
<feature type="domain" description="EF-hand" evidence="2">
    <location>
        <begin position="23"/>
        <end position="58"/>
    </location>
</feature>
<name>A0AAV9EKK2_ACOCL</name>
<evidence type="ECO:0000313" key="4">
    <source>
        <dbReference type="Proteomes" id="UP001180020"/>
    </source>
</evidence>
<dbReference type="SUPFAM" id="SSF47473">
    <property type="entry name" value="EF-hand"/>
    <property type="match status" value="1"/>
</dbReference>